<dbReference type="PANTHER" id="PTHR10794">
    <property type="entry name" value="ABHYDROLASE DOMAIN-CONTAINING PROTEIN"/>
    <property type="match status" value="1"/>
</dbReference>
<dbReference type="Gene3D" id="3.40.50.1820">
    <property type="entry name" value="alpha/beta hydrolase"/>
    <property type="match status" value="1"/>
</dbReference>
<dbReference type="GO" id="GO:0047372">
    <property type="term" value="F:monoacylglycerol lipase activity"/>
    <property type="evidence" value="ECO:0007669"/>
    <property type="project" value="TreeGrafter"/>
</dbReference>
<evidence type="ECO:0000256" key="1">
    <source>
        <dbReference type="ARBA" id="ARBA00010884"/>
    </source>
</evidence>
<gene>
    <name evidence="3" type="ORF">PPL_07268</name>
</gene>
<reference evidence="3 4" key="1">
    <citation type="journal article" date="2011" name="Genome Res.">
        <title>Phylogeny-wide analysis of social amoeba genomes highlights ancient origins for complex intercellular communication.</title>
        <authorList>
            <person name="Heidel A.J."/>
            <person name="Lawal H.M."/>
            <person name="Felder M."/>
            <person name="Schilde C."/>
            <person name="Helps N.R."/>
            <person name="Tunggal B."/>
            <person name="Rivero F."/>
            <person name="John U."/>
            <person name="Schleicher M."/>
            <person name="Eichinger L."/>
            <person name="Platzer M."/>
            <person name="Noegel A.A."/>
            <person name="Schaap P."/>
            <person name="Gloeckner G."/>
        </authorList>
    </citation>
    <scope>NUCLEOTIDE SEQUENCE [LARGE SCALE GENOMIC DNA]</scope>
    <source>
        <strain evidence="4">ATCC 26659 / Pp 5 / PN500</strain>
    </source>
</reference>
<dbReference type="PANTHER" id="PTHR10794:SF63">
    <property type="entry name" value="ALPHA_BETA HYDROLASE 1, ISOFORM A"/>
    <property type="match status" value="1"/>
</dbReference>
<keyword evidence="4" id="KW-1185">Reference proteome</keyword>
<dbReference type="AlphaFoldDB" id="D3BEV3"/>
<sequence>MTNYIMFRKNKIQLRSNRELLVNKIDGGTVSLDWYDFGVRFNDETPIIIFSHSLLGGSNEPYIKYLGKYAYETKGFRSVVFINRGCSGTPITSDIGGSGSRIDDFEMALEYIQQKYPKAPLFSVGHCIGSMVGRDGQTPITAYVCISPPVNVGMSSDSFTSTTFHKYFFYIELHKFMVKHYSKYGDRLKNFGCTIEDVKRAKSVREIDQLITTKMFGYKNVEEYYDDASNCTQHMEKLNKPMLIFNSKDDVMSPYQNLPIHKIKSNDNIILALTRRGGHLGFISRKNNWENWCHKAALEYLSTFVKKI</sequence>
<dbReference type="EMBL" id="ADBJ01000031">
    <property type="protein sequence ID" value="EFA80434.1"/>
    <property type="molecule type" value="Genomic_DNA"/>
</dbReference>
<dbReference type="PIRSF" id="PIRSF005211">
    <property type="entry name" value="Ab_hydro_YheT"/>
    <property type="match status" value="1"/>
</dbReference>
<dbReference type="InParanoid" id="D3BEV3"/>
<dbReference type="GO" id="GO:0051792">
    <property type="term" value="P:medium-chain fatty acid biosynthetic process"/>
    <property type="evidence" value="ECO:0007669"/>
    <property type="project" value="TreeGrafter"/>
</dbReference>
<protein>
    <submittedName>
        <fullName evidence="3">Alpha/beta hydrolase fold-1 domain-containing protein</fullName>
    </submittedName>
</protein>
<dbReference type="Proteomes" id="UP000001396">
    <property type="component" value="Unassembled WGS sequence"/>
</dbReference>
<dbReference type="SUPFAM" id="SSF53474">
    <property type="entry name" value="alpha/beta-Hydrolases"/>
    <property type="match status" value="1"/>
</dbReference>
<dbReference type="ESTHER" id="polpa-d3bev3">
    <property type="family name" value="abh_upf0017"/>
</dbReference>
<dbReference type="InterPro" id="IPR050960">
    <property type="entry name" value="AB_hydrolase_4_sf"/>
</dbReference>
<proteinExistence type="inferred from homology"/>
<name>D3BEV3_HETP5</name>
<comment type="similarity">
    <text evidence="1">Belongs to the AB hydrolase superfamily. AB hydrolase 4 family.</text>
</comment>
<keyword evidence="3" id="KW-0378">Hydrolase</keyword>
<dbReference type="InterPro" id="IPR022742">
    <property type="entry name" value="Hydrolase_4"/>
</dbReference>
<dbReference type="InterPro" id="IPR012020">
    <property type="entry name" value="ABHD4"/>
</dbReference>
<accession>D3BEV3</accession>
<evidence type="ECO:0000259" key="2">
    <source>
        <dbReference type="Pfam" id="PF12146"/>
    </source>
</evidence>
<evidence type="ECO:0000313" key="4">
    <source>
        <dbReference type="Proteomes" id="UP000001396"/>
    </source>
</evidence>
<dbReference type="Pfam" id="PF12146">
    <property type="entry name" value="Hydrolase_4"/>
    <property type="match status" value="1"/>
</dbReference>
<comment type="caution">
    <text evidence="3">The sequence shown here is derived from an EMBL/GenBank/DDBJ whole genome shotgun (WGS) entry which is preliminary data.</text>
</comment>
<dbReference type="RefSeq" id="XP_020432554.1">
    <property type="nucleotide sequence ID" value="XM_020578106.1"/>
</dbReference>
<dbReference type="InterPro" id="IPR029058">
    <property type="entry name" value="AB_hydrolase_fold"/>
</dbReference>
<feature type="domain" description="Serine aminopeptidase S33" evidence="2">
    <location>
        <begin position="94"/>
        <end position="256"/>
    </location>
</feature>
<dbReference type="GO" id="GO:0051793">
    <property type="term" value="P:medium-chain fatty acid catabolic process"/>
    <property type="evidence" value="ECO:0007669"/>
    <property type="project" value="TreeGrafter"/>
</dbReference>
<dbReference type="GeneID" id="31362749"/>
<dbReference type="OMA" id="CERNIST"/>
<evidence type="ECO:0000313" key="3">
    <source>
        <dbReference type="EMBL" id="EFA80434.1"/>
    </source>
</evidence>
<dbReference type="GO" id="GO:0008126">
    <property type="term" value="F:acetylesterase activity"/>
    <property type="evidence" value="ECO:0007669"/>
    <property type="project" value="TreeGrafter"/>
</dbReference>
<organism evidence="3 4">
    <name type="scientific">Heterostelium pallidum (strain ATCC 26659 / Pp 5 / PN500)</name>
    <name type="common">Cellular slime mold</name>
    <name type="synonym">Polysphondylium pallidum</name>
    <dbReference type="NCBI Taxonomy" id="670386"/>
    <lineage>
        <taxon>Eukaryota</taxon>
        <taxon>Amoebozoa</taxon>
        <taxon>Evosea</taxon>
        <taxon>Eumycetozoa</taxon>
        <taxon>Dictyostelia</taxon>
        <taxon>Acytosteliales</taxon>
        <taxon>Acytosteliaceae</taxon>
        <taxon>Heterostelium</taxon>
    </lineage>
</organism>